<dbReference type="OrthoDB" id="26401at2759"/>
<accession>A0A9N8ZVE2</accession>
<dbReference type="Pfam" id="PF18122">
    <property type="entry name" value="APC1_C"/>
    <property type="match status" value="1"/>
</dbReference>
<comment type="caution">
    <text evidence="10">The sequence shown here is derived from an EMBL/GenBank/DDBJ whole genome shotgun (WGS) entry which is preliminary data.</text>
</comment>
<evidence type="ECO:0000259" key="8">
    <source>
        <dbReference type="Pfam" id="PF20518"/>
    </source>
</evidence>
<dbReference type="InterPro" id="IPR041221">
    <property type="entry name" value="APC1_C"/>
</dbReference>
<evidence type="ECO:0000256" key="2">
    <source>
        <dbReference type="ARBA" id="ARBA00022618"/>
    </source>
</evidence>
<dbReference type="GO" id="GO:0005680">
    <property type="term" value="C:anaphase-promoting complex"/>
    <property type="evidence" value="ECO:0007669"/>
    <property type="project" value="InterPro"/>
</dbReference>
<dbReference type="GO" id="GO:0031145">
    <property type="term" value="P:anaphase-promoting complex-dependent catabolic process"/>
    <property type="evidence" value="ECO:0007669"/>
    <property type="project" value="TreeGrafter"/>
</dbReference>
<dbReference type="Proteomes" id="UP000789508">
    <property type="component" value="Unassembled WGS sequence"/>
</dbReference>
<protein>
    <submittedName>
        <fullName evidence="10">9869_t:CDS:1</fullName>
    </submittedName>
</protein>
<keyword evidence="5" id="KW-0131">Cell cycle</keyword>
<dbReference type="EMBL" id="CAJVPS010000777">
    <property type="protein sequence ID" value="CAG8508489.1"/>
    <property type="molecule type" value="Genomic_DNA"/>
</dbReference>
<keyword evidence="3" id="KW-0677">Repeat</keyword>
<keyword evidence="2" id="KW-0132">Cell division</keyword>
<evidence type="ECO:0000259" key="9">
    <source>
        <dbReference type="Pfam" id="PF21282"/>
    </source>
</evidence>
<proteinExistence type="inferred from homology"/>
<evidence type="ECO:0000256" key="4">
    <source>
        <dbReference type="ARBA" id="ARBA00022776"/>
    </source>
</evidence>
<dbReference type="Pfam" id="PF21282">
    <property type="entry name" value="APC1_3rd"/>
    <property type="match status" value="1"/>
</dbReference>
<evidence type="ECO:0000256" key="3">
    <source>
        <dbReference type="ARBA" id="ARBA00022737"/>
    </source>
</evidence>
<gene>
    <name evidence="10" type="ORF">ALEPTO_LOCUS3850</name>
</gene>
<reference evidence="10" key="1">
    <citation type="submission" date="2021-06" db="EMBL/GenBank/DDBJ databases">
        <authorList>
            <person name="Kallberg Y."/>
            <person name="Tangrot J."/>
            <person name="Rosling A."/>
        </authorList>
    </citation>
    <scope>NUCLEOTIDE SEQUENCE</scope>
    <source>
        <strain evidence="10">FL130A</strain>
    </source>
</reference>
<feature type="domain" description="Anaphase-promoting complex subunit 1 middle" evidence="8">
    <location>
        <begin position="545"/>
        <end position="716"/>
    </location>
</feature>
<dbReference type="GO" id="GO:0007091">
    <property type="term" value="P:metaphase/anaphase transition of mitotic cell cycle"/>
    <property type="evidence" value="ECO:0007669"/>
    <property type="project" value="TreeGrafter"/>
</dbReference>
<keyword evidence="11" id="KW-1185">Reference proteome</keyword>
<feature type="domain" description="Anaphase-promoting complex subunit 1 N-terminal" evidence="6">
    <location>
        <begin position="58"/>
        <end position="167"/>
    </location>
</feature>
<dbReference type="InterPro" id="IPR011989">
    <property type="entry name" value="ARM-like"/>
</dbReference>
<dbReference type="InterPro" id="IPR024990">
    <property type="entry name" value="Apc1"/>
</dbReference>
<keyword evidence="4" id="KW-0498">Mitosis</keyword>
<name>A0A9N8ZVE2_9GLOM</name>
<organism evidence="10 11">
    <name type="scientific">Ambispora leptoticha</name>
    <dbReference type="NCBI Taxonomy" id="144679"/>
    <lineage>
        <taxon>Eukaryota</taxon>
        <taxon>Fungi</taxon>
        <taxon>Fungi incertae sedis</taxon>
        <taxon>Mucoromycota</taxon>
        <taxon>Glomeromycotina</taxon>
        <taxon>Glomeromycetes</taxon>
        <taxon>Archaeosporales</taxon>
        <taxon>Ambisporaceae</taxon>
        <taxon>Ambispora</taxon>
    </lineage>
</organism>
<evidence type="ECO:0000259" key="7">
    <source>
        <dbReference type="Pfam" id="PF18122"/>
    </source>
</evidence>
<dbReference type="Pfam" id="PF12859">
    <property type="entry name" value="ANAPC1"/>
    <property type="match status" value="1"/>
</dbReference>
<sequence>MELRVLGKFSPFGETFIHHNTIDDSEQASRLQNNHNIRPSFESAYQLYPSQSNAQTSKLKNRNSDFEEEIYVKDKLVVWSRGNLLKKSFKFESPVIQALFVWFESYTQTPQNSLDAKSYVNVSTRERCLCVILHNSAKVYFENGDSHEFRIPSVQRAWALELGILFECFLEDNPCLSESMQDDSTTAPPPTLLSLLDPLAEIKAISIVDKILYNNDELVFLGPMNPFTNVDEELIFVGGAITNDPLIFTYNRQIGRQYLYRYGIKRGNNIIGEMENSERRSSGLKSDLVDRFLHPDSQSFLSYERRDFSEASVEVYLELLWSENCHTSEPINNFSAFIAHEFNGGKVFGIFSRSKETLTLLDILQEHDHYRISFKSQFSALAAMSISATRQNLLDMLLLKKDRTLELWIGADKFLPITIPNEELSYMKEESFVDRVIDIKDCVKHRVNIVLADNMVLRTSLKFIPSSTLVRSCMGSLSFAIPVSEYLEFKMRFLQYNFGNAKKYMEIPQASEWENFVVTLLSFCHTNPSGDVGMSDNDQSTSILYNDDDWNAMLSTRHHCKIQLNSIYQSLEPPNAHAMDKSIINDCEKSKKLAVLFSFERNFQAYLPSILYALHLLYEDLKLNVILQKYMQYHLPLLMQLASLLGWESYLDYYTRHNITGKSLKLAEDTINTEKIEYNKSILSPPNIYQWILYRLRTKGVVTQFPSVHDISVLFNISITEINRDFDCCTRTLKVCGFYNELFAVGPASMVLKMAREGFKLKDVDALPFGIALPLREAIRKCRMRPPNDWPGDAYILIGREDLAELISGNPIAATYFHSRRGLKLDRKPDHIHAICQSITPFEASTSNNPDRRLVEVQRLLHPSNIIKLSSVGADQNGNEGDISGRNLEWISAHCMKNFAQPVGRGILTYGTTTPIATEVFPIPGICTSVRILPSNTVRVLDRGLRSQEIIDWPEFHDGVAAGLRITRESTEVDGSWIALNKPKELSNGHAGFLLGLGLNGHLRSLGAWRAVDYLMKTPKHDMTSIALVIGIPASYCETMDTQITKLVGVHVPALLPPNSTSLNVSSLIQTAAVLGIGLLYLGTCHRRMAQVMLGEIGGKSLMAAENTEIDYREGYSLAAGFALGFITLGRGHDAPGLADLDIFKELRLLITGGKGKNFAAPSQNSGYGGSRAGDINVNTTSLGATIALGLIFLRTNNESVADKITIPKTAYFLDFVRPDFLAVRILSKNLIMWDNIECNVAWVEKHIPAFIKEKLEKNPDDDNIESIKQSYYYILAGACFSIGLKYAGSADEVALRCLLHYLDFFMGRANARATSFDQRITHQTVKTCVNVLTTSAGIVMAGTGNLELLRRLRKLHRPEINHVISRNYGSHMATSMALGFLFLGGGTFTLSTSNKAIAALVCSLFPRWPTDPTDNRTHMQAFRHLWVLALEPRCLVVRDVETREACHMPVKIIVRGTEESHEVQIEDGHSNKLEHMVAPCLLPEARFVERIEIDTPRYWPISLDLRNNQTLANRFWQNPIIYAKRKMGHLSYLEDPQSIWSLNSRLFPRKTPSNQSTGGRHSNKWEFVKVFSSDPQVLAFARHFCENEMDRDLATFCTGVLQECLNSDKPEAIQIYLALYQSQQNLNMNVLLLWNIKILLAYYEHTVISCPDATQDYALIQSAFITSIRQNMNKFFSPPSENEQSSFARILQYYFTNLKFPSAEELEGTNSTELLTRLANFLVYNDVPDPKTIRNISSCIQSLRASLAQDRVIYDDSGLVNGHVLNVLLIFLPHLTKKTIQTIVRMLS</sequence>
<evidence type="ECO:0000256" key="5">
    <source>
        <dbReference type="ARBA" id="ARBA00023306"/>
    </source>
</evidence>
<dbReference type="InterPro" id="IPR049255">
    <property type="entry name" value="Apc1_N"/>
</dbReference>
<dbReference type="Pfam" id="PF20518">
    <property type="entry name" value="Apc1_MidN"/>
    <property type="match status" value="2"/>
</dbReference>
<comment type="similarity">
    <text evidence="1">Belongs to the APC1 family.</text>
</comment>
<dbReference type="GO" id="GO:0051301">
    <property type="term" value="P:cell division"/>
    <property type="evidence" value="ECO:0007669"/>
    <property type="project" value="UniProtKB-KW"/>
</dbReference>
<feature type="domain" description="Anaphase-promoting complex subunit 1 beta-sandwich" evidence="9">
    <location>
        <begin position="1434"/>
        <end position="1526"/>
    </location>
</feature>
<evidence type="ECO:0000313" key="10">
    <source>
        <dbReference type="EMBL" id="CAG8508489.1"/>
    </source>
</evidence>
<evidence type="ECO:0000256" key="1">
    <source>
        <dbReference type="ARBA" id="ARBA00010547"/>
    </source>
</evidence>
<dbReference type="PANTHER" id="PTHR12827">
    <property type="entry name" value="MEIOTIC CHECKPOINT REGULATOR TSG24 FAMILY MEMBER"/>
    <property type="match status" value="1"/>
</dbReference>
<dbReference type="Gene3D" id="1.25.10.10">
    <property type="entry name" value="Leucine-rich Repeat Variant"/>
    <property type="match status" value="2"/>
</dbReference>
<feature type="domain" description="Anaphase-promoting complex subunit 1 C-terminal" evidence="7">
    <location>
        <begin position="1567"/>
        <end position="1729"/>
    </location>
</feature>
<dbReference type="InterPro" id="IPR046794">
    <property type="entry name" value="Apc1_MidN"/>
</dbReference>
<feature type="domain" description="Anaphase-promoting complex subunit 1 middle" evidence="8">
    <location>
        <begin position="750"/>
        <end position="804"/>
    </location>
</feature>
<evidence type="ECO:0000259" key="6">
    <source>
        <dbReference type="Pfam" id="PF12859"/>
    </source>
</evidence>
<dbReference type="GO" id="GO:0060090">
    <property type="term" value="F:molecular adaptor activity"/>
    <property type="evidence" value="ECO:0007669"/>
    <property type="project" value="TreeGrafter"/>
</dbReference>
<evidence type="ECO:0000313" key="11">
    <source>
        <dbReference type="Proteomes" id="UP000789508"/>
    </source>
</evidence>
<dbReference type="PANTHER" id="PTHR12827:SF3">
    <property type="entry name" value="ANAPHASE-PROMOTING COMPLEX SUBUNIT 1"/>
    <property type="match status" value="1"/>
</dbReference>
<dbReference type="InterPro" id="IPR048971">
    <property type="entry name" value="Apc1_3rd"/>
</dbReference>
<dbReference type="GO" id="GO:0070979">
    <property type="term" value="P:protein K11-linked ubiquitination"/>
    <property type="evidence" value="ECO:0007669"/>
    <property type="project" value="TreeGrafter"/>
</dbReference>